<keyword evidence="5 6" id="KW-0067">ATP-binding</keyword>
<keyword evidence="9" id="KW-1185">Reference proteome</keyword>
<evidence type="ECO:0000256" key="4">
    <source>
        <dbReference type="ARBA" id="ARBA00022741"/>
    </source>
</evidence>
<evidence type="ECO:0000256" key="2">
    <source>
        <dbReference type="ARBA" id="ARBA00011233"/>
    </source>
</evidence>
<dbReference type="Pfam" id="PF01923">
    <property type="entry name" value="Cob_adeno_trans"/>
    <property type="match status" value="1"/>
</dbReference>
<dbReference type="InterPro" id="IPR036451">
    <property type="entry name" value="CblAdoTrfase-like_sf"/>
</dbReference>
<sequence length="209" mass="23511">MSDKKSFKDPQLAINRVYTRAGDAGKTRLVGGQKVPKSSMRIETYGTVDELNSFVGAVRVSLEEYASDPEFQALSETLLRVQHELFNLGSILATLPEDVGEYMPRVTERDIKALEESIDHHNESLPALRSFVLPGGTRANAELHQCRTICRRAERHAVALQEHESVDELAIAYLNRLSDAFFVWSRWVTVKAAKDEVLWQPNQASSARE</sequence>
<dbReference type="Proteomes" id="UP000321595">
    <property type="component" value="Chromosome"/>
</dbReference>
<dbReference type="EMBL" id="CP042467">
    <property type="protein sequence ID" value="QED29426.1"/>
    <property type="molecule type" value="Genomic_DNA"/>
</dbReference>
<keyword evidence="3 6" id="KW-0808">Transferase</keyword>
<dbReference type="PANTHER" id="PTHR12213:SF0">
    <property type="entry name" value="CORRINOID ADENOSYLTRANSFERASE MMAB"/>
    <property type="match status" value="1"/>
</dbReference>
<dbReference type="UniPathway" id="UPA00148">
    <property type="reaction ID" value="UER00233"/>
</dbReference>
<dbReference type="Gene3D" id="1.20.1200.10">
    <property type="entry name" value="Cobalamin adenosyltransferase-like"/>
    <property type="match status" value="1"/>
</dbReference>
<dbReference type="NCBIfam" id="TIGR00636">
    <property type="entry name" value="PduO_Nterm"/>
    <property type="match status" value="1"/>
</dbReference>
<keyword evidence="6" id="KW-0169">Cobalamin biosynthesis</keyword>
<dbReference type="FunFam" id="1.20.1200.10:FF:000001">
    <property type="entry name" value="Cob(I)yrinic acid a,c-diamide adenosyltransferase"/>
    <property type="match status" value="1"/>
</dbReference>
<comment type="catalytic activity">
    <reaction evidence="6">
        <text>2 cob(II)yrinate a,c diamide + reduced [electron-transfer flavoprotein] + 2 ATP = 2 adenosylcob(III)yrinate a,c-diamide + 2 triphosphate + oxidized [electron-transfer flavoprotein] + 3 H(+)</text>
        <dbReference type="Rhea" id="RHEA:11528"/>
        <dbReference type="Rhea" id="RHEA-COMP:10685"/>
        <dbReference type="Rhea" id="RHEA-COMP:10686"/>
        <dbReference type="ChEBI" id="CHEBI:15378"/>
        <dbReference type="ChEBI" id="CHEBI:18036"/>
        <dbReference type="ChEBI" id="CHEBI:30616"/>
        <dbReference type="ChEBI" id="CHEBI:57692"/>
        <dbReference type="ChEBI" id="CHEBI:58307"/>
        <dbReference type="ChEBI" id="CHEBI:58503"/>
        <dbReference type="ChEBI" id="CHEBI:58537"/>
        <dbReference type="EC" id="2.5.1.17"/>
    </reaction>
</comment>
<dbReference type="EC" id="2.5.1.17" evidence="6"/>
<accession>A0A5B8Y0G3</accession>
<dbReference type="InterPro" id="IPR029499">
    <property type="entry name" value="PduO-typ"/>
</dbReference>
<comment type="similarity">
    <text evidence="1 6">Belongs to the Cob(I)alamin adenosyltransferase family.</text>
</comment>
<evidence type="ECO:0000256" key="3">
    <source>
        <dbReference type="ARBA" id="ARBA00022679"/>
    </source>
</evidence>
<dbReference type="GO" id="GO:0005524">
    <property type="term" value="F:ATP binding"/>
    <property type="evidence" value="ECO:0007669"/>
    <property type="project" value="UniProtKB-UniRule"/>
</dbReference>
<protein>
    <recommendedName>
        <fullName evidence="6">Corrinoid adenosyltransferase</fullName>
        <ecNumber evidence="6">2.5.1.17</ecNumber>
    </recommendedName>
    <alternativeName>
        <fullName evidence="6">Cob(II)alamin adenosyltransferase</fullName>
    </alternativeName>
    <alternativeName>
        <fullName evidence="6">Cob(II)yrinic acid a,c-diamide adenosyltransferase</fullName>
    </alternativeName>
    <alternativeName>
        <fullName evidence="6">Cobinamide/cobalamin adenosyltransferase</fullName>
    </alternativeName>
</protein>
<evidence type="ECO:0000256" key="6">
    <source>
        <dbReference type="RuleBase" id="RU366026"/>
    </source>
</evidence>
<dbReference type="RefSeq" id="WP_146962659.1">
    <property type="nucleotide sequence ID" value="NZ_CP042467.1"/>
</dbReference>
<dbReference type="KEGG" id="bbae:FRD01_19740"/>
<name>A0A5B8Y0G3_9DELT</name>
<dbReference type="OrthoDB" id="9778896at2"/>
<evidence type="ECO:0000313" key="9">
    <source>
        <dbReference type="Proteomes" id="UP000321595"/>
    </source>
</evidence>
<dbReference type="AlphaFoldDB" id="A0A5B8Y0G3"/>
<dbReference type="GO" id="GO:0008817">
    <property type="term" value="F:corrinoid adenosyltransferase activity"/>
    <property type="evidence" value="ECO:0007669"/>
    <property type="project" value="UniProtKB-UniRule"/>
</dbReference>
<reference evidence="8 9" key="1">
    <citation type="submission" date="2019-08" db="EMBL/GenBank/DDBJ databases">
        <authorList>
            <person name="Liang Q."/>
        </authorList>
    </citation>
    <scope>NUCLEOTIDE SEQUENCE [LARGE SCALE GENOMIC DNA]</scope>
    <source>
        <strain evidence="8 9">V1718</strain>
    </source>
</reference>
<feature type="domain" description="Cobalamin adenosyltransferase-like" evidence="7">
    <location>
        <begin position="17"/>
        <end position="188"/>
    </location>
</feature>
<gene>
    <name evidence="8" type="ORF">FRD01_19740</name>
</gene>
<dbReference type="GO" id="GO:0009236">
    <property type="term" value="P:cobalamin biosynthetic process"/>
    <property type="evidence" value="ECO:0007669"/>
    <property type="project" value="UniProtKB-UniRule"/>
</dbReference>
<proteinExistence type="inferred from homology"/>
<evidence type="ECO:0000313" key="8">
    <source>
        <dbReference type="EMBL" id="QED29426.1"/>
    </source>
</evidence>
<organism evidence="8 9">
    <name type="scientific">Microvenator marinus</name>
    <dbReference type="NCBI Taxonomy" id="2600177"/>
    <lineage>
        <taxon>Bacteria</taxon>
        <taxon>Deltaproteobacteria</taxon>
        <taxon>Bradymonadales</taxon>
        <taxon>Microvenatoraceae</taxon>
        <taxon>Microvenator</taxon>
    </lineage>
</organism>
<evidence type="ECO:0000256" key="5">
    <source>
        <dbReference type="ARBA" id="ARBA00022840"/>
    </source>
</evidence>
<comment type="catalytic activity">
    <reaction evidence="6">
        <text>2 cob(II)alamin + reduced [electron-transfer flavoprotein] + 2 ATP = 2 adenosylcob(III)alamin + 2 triphosphate + oxidized [electron-transfer flavoprotein] + 3 H(+)</text>
        <dbReference type="Rhea" id="RHEA:28671"/>
        <dbReference type="Rhea" id="RHEA-COMP:10685"/>
        <dbReference type="Rhea" id="RHEA-COMP:10686"/>
        <dbReference type="ChEBI" id="CHEBI:15378"/>
        <dbReference type="ChEBI" id="CHEBI:16304"/>
        <dbReference type="ChEBI" id="CHEBI:18036"/>
        <dbReference type="ChEBI" id="CHEBI:18408"/>
        <dbReference type="ChEBI" id="CHEBI:30616"/>
        <dbReference type="ChEBI" id="CHEBI:57692"/>
        <dbReference type="ChEBI" id="CHEBI:58307"/>
        <dbReference type="EC" id="2.5.1.17"/>
    </reaction>
</comment>
<evidence type="ECO:0000259" key="7">
    <source>
        <dbReference type="Pfam" id="PF01923"/>
    </source>
</evidence>
<evidence type="ECO:0000256" key="1">
    <source>
        <dbReference type="ARBA" id="ARBA00007487"/>
    </source>
</evidence>
<comment type="pathway">
    <text evidence="6">Cofactor biosynthesis; adenosylcobalamin biosynthesis; adenosylcobalamin from cob(II)yrinate a,c-diamide: step 2/7.</text>
</comment>
<dbReference type="InterPro" id="IPR016030">
    <property type="entry name" value="CblAdoTrfase-like"/>
</dbReference>
<keyword evidence="4 6" id="KW-0547">Nucleotide-binding</keyword>
<dbReference type="PANTHER" id="PTHR12213">
    <property type="entry name" value="CORRINOID ADENOSYLTRANSFERASE"/>
    <property type="match status" value="1"/>
</dbReference>
<dbReference type="SUPFAM" id="SSF89028">
    <property type="entry name" value="Cobalamin adenosyltransferase-like"/>
    <property type="match status" value="1"/>
</dbReference>
<comment type="subunit">
    <text evidence="2">Homotrimer.</text>
</comment>